<evidence type="ECO:0000313" key="2">
    <source>
        <dbReference type="Proteomes" id="UP000001520"/>
    </source>
</evidence>
<dbReference type="Proteomes" id="UP000001520">
    <property type="component" value="Plasmid megaplasmid pDF308"/>
</dbReference>
<dbReference type="AlphaFoldDB" id="D3PET0"/>
<dbReference type="EMBL" id="AP011530">
    <property type="protein sequence ID" value="BAI81722.1"/>
    <property type="molecule type" value="Genomic_DNA"/>
</dbReference>
<dbReference type="RefSeq" id="WP_013008953.1">
    <property type="nucleotide sequence ID" value="NC_013940.1"/>
</dbReference>
<keyword evidence="1" id="KW-0614">Plasmid</keyword>
<proteinExistence type="predicted"/>
<sequence>MFDIIKDKLILIYKNNDITIDGICLYTITVASEIFVKGNDKEEKIAGLKHCKEIAEAVLQFEKNNDNLTKHKEVLTATIRKIDSLIKRTRS</sequence>
<keyword evidence="2" id="KW-1185">Reference proteome</keyword>
<gene>
    <name evidence="1" type="ordered locus">DEFDS_P099</name>
</gene>
<dbReference type="KEGG" id="ddf:DEFDS_P099"/>
<accession>D3PET0</accession>
<dbReference type="HOGENOM" id="CLU_2422029_0_0_0"/>
<organism evidence="1 2">
    <name type="scientific">Deferribacter desulfuricans (strain DSM 14783 / JCM 11476 / NBRC 101012 / SSM1)</name>
    <dbReference type="NCBI Taxonomy" id="639282"/>
    <lineage>
        <taxon>Bacteria</taxon>
        <taxon>Pseudomonadati</taxon>
        <taxon>Deferribacterota</taxon>
        <taxon>Deferribacteres</taxon>
        <taxon>Deferribacterales</taxon>
        <taxon>Deferribacteraceae</taxon>
        <taxon>Deferribacter</taxon>
    </lineage>
</organism>
<evidence type="ECO:0000313" key="1">
    <source>
        <dbReference type="EMBL" id="BAI81722.1"/>
    </source>
</evidence>
<name>D3PET0_DEFDS</name>
<reference evidence="1 2" key="1">
    <citation type="journal article" date="2010" name="DNA Res.">
        <title>Bacterial lifestyle in a deep-sea hydrothermal vent chimney revealed by the genome sequence of the thermophilic bacterium Deferribacter desulfuricans SSM1.</title>
        <authorList>
            <person name="Takaki Y."/>
            <person name="Shimamura S."/>
            <person name="Nakagawa S."/>
            <person name="Fukuhara Y."/>
            <person name="Horikawa H."/>
            <person name="Ankai A."/>
            <person name="Harada T."/>
            <person name="Hosoyama A."/>
            <person name="Oguchi A."/>
            <person name="Fukui S."/>
            <person name="Fujita N."/>
            <person name="Takami H."/>
            <person name="Takai K."/>
        </authorList>
    </citation>
    <scope>NUCLEOTIDE SEQUENCE [LARGE SCALE GENOMIC DNA]</scope>
    <source>
        <strain evidence="2">DSM 14783 / JCM 11476 / NBRC 101012 / SSM1</strain>
        <plasmid evidence="2">Plasmid megaplasmid pDF308</plasmid>
    </source>
</reference>
<geneLocation type="plasmid" evidence="1 2">
    <name>megaplasmid pDF308</name>
</geneLocation>
<protein>
    <submittedName>
        <fullName evidence="1">Uncharacterized protein</fullName>
    </submittedName>
</protein>